<dbReference type="STRING" id="1121421.SAMN02745123_01118"/>
<evidence type="ECO:0000313" key="2">
    <source>
        <dbReference type="Proteomes" id="UP000183997"/>
    </source>
</evidence>
<organism evidence="1 2">
    <name type="scientific">Desulforamulus aeronauticus DSM 10349</name>
    <dbReference type="NCBI Taxonomy" id="1121421"/>
    <lineage>
        <taxon>Bacteria</taxon>
        <taxon>Bacillati</taxon>
        <taxon>Bacillota</taxon>
        <taxon>Clostridia</taxon>
        <taxon>Eubacteriales</taxon>
        <taxon>Peptococcaceae</taxon>
        <taxon>Desulforamulus</taxon>
    </lineage>
</organism>
<proteinExistence type="predicted"/>
<dbReference type="Proteomes" id="UP000183997">
    <property type="component" value="Unassembled WGS sequence"/>
</dbReference>
<gene>
    <name evidence="1" type="ORF">SAMN02745123_01118</name>
</gene>
<protein>
    <submittedName>
        <fullName evidence="1">Uncharacterized protein</fullName>
    </submittedName>
</protein>
<reference evidence="2" key="1">
    <citation type="submission" date="2016-11" db="EMBL/GenBank/DDBJ databases">
        <authorList>
            <person name="Varghese N."/>
            <person name="Submissions S."/>
        </authorList>
    </citation>
    <scope>NUCLEOTIDE SEQUENCE [LARGE SCALE GENOMIC DNA]</scope>
    <source>
        <strain evidence="2">DSM 10349</strain>
    </source>
</reference>
<dbReference type="EMBL" id="FRAR01000009">
    <property type="protein sequence ID" value="SHK22372.1"/>
    <property type="molecule type" value="Genomic_DNA"/>
</dbReference>
<accession>A0A1M6QQ08</accession>
<dbReference type="RefSeq" id="WP_072911662.1">
    <property type="nucleotide sequence ID" value="NZ_FRAR01000009.1"/>
</dbReference>
<sequence>MPLSCQELKDAMFQTRLEIFELMYQLQITAEQQEKSVIKSRIKTLQRLHYWQFRQLKRLEEQG</sequence>
<evidence type="ECO:0000313" key="1">
    <source>
        <dbReference type="EMBL" id="SHK22372.1"/>
    </source>
</evidence>
<keyword evidence="2" id="KW-1185">Reference proteome</keyword>
<name>A0A1M6QQ08_9FIRM</name>
<dbReference type="AlphaFoldDB" id="A0A1M6QQ08"/>
<dbReference type="OrthoDB" id="1787416at2"/>